<evidence type="ECO:0000256" key="7">
    <source>
        <dbReference type="ARBA" id="ARBA00022737"/>
    </source>
</evidence>
<dbReference type="Pfam" id="PF03083">
    <property type="entry name" value="MtN3_slv"/>
    <property type="match status" value="2"/>
</dbReference>
<evidence type="ECO:0000256" key="8">
    <source>
        <dbReference type="ARBA" id="ARBA00022989"/>
    </source>
</evidence>
<dbReference type="Proteomes" id="UP000077755">
    <property type="component" value="Chromosome 7"/>
</dbReference>
<evidence type="ECO:0000313" key="12">
    <source>
        <dbReference type="EMBL" id="WOH07406.1"/>
    </source>
</evidence>
<keyword evidence="9 11" id="KW-0472">Membrane</keyword>
<comment type="similarity">
    <text evidence="2 11">Belongs to the SWEET sugar transporter family.</text>
</comment>
<proteinExistence type="inferred from homology"/>
<name>A0A161WPN4_DAUCS</name>
<dbReference type="PANTHER" id="PTHR10791:SF30">
    <property type="entry name" value="SUGAR TRANSPORTER SWEET1"/>
    <property type="match status" value="1"/>
</dbReference>
<dbReference type="OrthoDB" id="409725at2759"/>
<reference evidence="12" key="1">
    <citation type="journal article" date="2016" name="Nat. Genet.">
        <title>A high-quality carrot genome assembly provides new insights into carotenoid accumulation and asterid genome evolution.</title>
        <authorList>
            <person name="Iorizzo M."/>
            <person name="Ellison S."/>
            <person name="Senalik D."/>
            <person name="Zeng P."/>
            <person name="Satapoomin P."/>
            <person name="Huang J."/>
            <person name="Bowman M."/>
            <person name="Iovene M."/>
            <person name="Sanseverino W."/>
            <person name="Cavagnaro P."/>
            <person name="Yildiz M."/>
            <person name="Macko-Podgorni A."/>
            <person name="Moranska E."/>
            <person name="Grzebelus E."/>
            <person name="Grzebelus D."/>
            <person name="Ashrafi H."/>
            <person name="Zheng Z."/>
            <person name="Cheng S."/>
            <person name="Spooner D."/>
            <person name="Van Deynze A."/>
            <person name="Simon P."/>
        </authorList>
    </citation>
    <scope>NUCLEOTIDE SEQUENCE</scope>
    <source>
        <tissue evidence="12">Leaf</tissue>
    </source>
</reference>
<feature type="transmembrane region" description="Helical" evidence="11">
    <location>
        <begin position="166"/>
        <end position="187"/>
    </location>
</feature>
<evidence type="ECO:0000256" key="1">
    <source>
        <dbReference type="ARBA" id="ARBA00004651"/>
    </source>
</evidence>
<dbReference type="GO" id="GO:0005886">
    <property type="term" value="C:plasma membrane"/>
    <property type="evidence" value="ECO:0007669"/>
    <property type="project" value="UniProtKB-SubCell"/>
</dbReference>
<feature type="transmembrane region" description="Helical" evidence="11">
    <location>
        <begin position="101"/>
        <end position="122"/>
    </location>
</feature>
<comment type="subcellular location">
    <subcellularLocation>
        <location evidence="1 11">Cell membrane</location>
        <topology evidence="1 11">Multi-pass membrane protein</topology>
    </subcellularLocation>
</comment>
<sequence length="235" mass="26304">MVNTDAIRTAVGIVGDVISAFLFLSPSPTFYRIFKKKSVEEFQPVPYLLTMINCLFWVLYGTPLVHPGNILVLIINGFGIVMELFYLSMFLIYAKDNKQRLRVGGILLLEFVVYGIFAGLLIGLEPSVKKRSRIVGTICIVLNIGMYGAPLTIARKVIKTKSVEYMPFWLSLTGTINGACWLCYGLLRFDVNLVVPNGLGFTFGVMQLVLYAIYWKRTPKSEDDKKVVQLQGGVV</sequence>
<keyword evidence="13" id="KW-1185">Reference proteome</keyword>
<keyword evidence="8 11" id="KW-1133">Transmembrane helix</keyword>
<comment type="function">
    <text evidence="10">Mediates both low-affinity uptake and efflux of sugar across the plasma membrane.</text>
</comment>
<evidence type="ECO:0000256" key="3">
    <source>
        <dbReference type="ARBA" id="ARBA00022448"/>
    </source>
</evidence>
<dbReference type="Gene3D" id="1.20.1280.290">
    <property type="match status" value="2"/>
</dbReference>
<evidence type="ECO:0000256" key="5">
    <source>
        <dbReference type="ARBA" id="ARBA00022597"/>
    </source>
</evidence>
<protein>
    <recommendedName>
        <fullName evidence="11">Bidirectional sugar transporter SWEET</fullName>
    </recommendedName>
</protein>
<dbReference type="InterPro" id="IPR047664">
    <property type="entry name" value="SWEET"/>
</dbReference>
<keyword evidence="3 11" id="KW-0813">Transport</keyword>
<dbReference type="FunFam" id="1.20.1280.290:FF:000002">
    <property type="entry name" value="Bidirectional sugar transporter SWEET"/>
    <property type="match status" value="1"/>
</dbReference>
<evidence type="ECO:0000256" key="4">
    <source>
        <dbReference type="ARBA" id="ARBA00022475"/>
    </source>
</evidence>
<dbReference type="Gramene" id="KZM86257">
    <property type="protein sequence ID" value="KZM86257"/>
    <property type="gene ID" value="DCAR_023391"/>
</dbReference>
<keyword evidence="6 11" id="KW-0812">Transmembrane</keyword>
<reference evidence="12" key="2">
    <citation type="submission" date="2022-03" db="EMBL/GenBank/DDBJ databases">
        <title>Draft title - Genomic analysis of global carrot germplasm unveils the trajectory of domestication and the origin of high carotenoid orange carrot.</title>
        <authorList>
            <person name="Iorizzo M."/>
            <person name="Ellison S."/>
            <person name="Senalik D."/>
            <person name="Macko-Podgorni A."/>
            <person name="Grzebelus D."/>
            <person name="Bostan H."/>
            <person name="Rolling W."/>
            <person name="Curaba J."/>
            <person name="Simon P."/>
        </authorList>
    </citation>
    <scope>NUCLEOTIDE SEQUENCE</scope>
    <source>
        <tissue evidence="12">Leaf</tissue>
    </source>
</reference>
<feature type="transmembrane region" description="Helical" evidence="11">
    <location>
        <begin position="70"/>
        <end position="94"/>
    </location>
</feature>
<feature type="transmembrane region" description="Helical" evidence="11">
    <location>
        <begin position="134"/>
        <end position="154"/>
    </location>
</feature>
<dbReference type="FunFam" id="1.20.1280.290:FF:000001">
    <property type="entry name" value="Bidirectional sugar transporter SWEET"/>
    <property type="match status" value="1"/>
</dbReference>
<dbReference type="OMA" id="TINGACW"/>
<organism evidence="12 13">
    <name type="scientific">Daucus carota subsp. sativus</name>
    <name type="common">Carrot</name>
    <dbReference type="NCBI Taxonomy" id="79200"/>
    <lineage>
        <taxon>Eukaryota</taxon>
        <taxon>Viridiplantae</taxon>
        <taxon>Streptophyta</taxon>
        <taxon>Embryophyta</taxon>
        <taxon>Tracheophyta</taxon>
        <taxon>Spermatophyta</taxon>
        <taxon>Magnoliopsida</taxon>
        <taxon>eudicotyledons</taxon>
        <taxon>Gunneridae</taxon>
        <taxon>Pentapetalae</taxon>
        <taxon>asterids</taxon>
        <taxon>campanulids</taxon>
        <taxon>Apiales</taxon>
        <taxon>Apiaceae</taxon>
        <taxon>Apioideae</taxon>
        <taxon>Scandiceae</taxon>
        <taxon>Daucinae</taxon>
        <taxon>Daucus</taxon>
        <taxon>Daucus sect. Daucus</taxon>
    </lineage>
</organism>
<dbReference type="KEGG" id="dcr:108195598"/>
<evidence type="ECO:0000256" key="2">
    <source>
        <dbReference type="ARBA" id="ARBA00007809"/>
    </source>
</evidence>
<evidence type="ECO:0000256" key="11">
    <source>
        <dbReference type="RuleBase" id="RU910715"/>
    </source>
</evidence>
<evidence type="ECO:0000313" key="13">
    <source>
        <dbReference type="Proteomes" id="UP000077755"/>
    </source>
</evidence>
<evidence type="ECO:0000256" key="9">
    <source>
        <dbReference type="ARBA" id="ARBA00023136"/>
    </source>
</evidence>
<keyword evidence="5 11" id="KW-0762">Sugar transport</keyword>
<evidence type="ECO:0000256" key="6">
    <source>
        <dbReference type="ARBA" id="ARBA00022692"/>
    </source>
</evidence>
<dbReference type="AlphaFoldDB" id="A0A161WPN4"/>
<dbReference type="GO" id="GO:0051260">
    <property type="term" value="P:protein homooligomerization"/>
    <property type="evidence" value="ECO:0007669"/>
    <property type="project" value="UniProtKB-ARBA"/>
</dbReference>
<dbReference type="SMR" id="A0A161WPN4"/>
<keyword evidence="7" id="KW-0677">Repeat</keyword>
<dbReference type="EMBL" id="CP093349">
    <property type="protein sequence ID" value="WOH07406.1"/>
    <property type="molecule type" value="Genomic_DNA"/>
</dbReference>
<dbReference type="PANTHER" id="PTHR10791">
    <property type="entry name" value="RAG1-ACTIVATING PROTEIN 1"/>
    <property type="match status" value="1"/>
</dbReference>
<feature type="transmembrane region" description="Helical" evidence="11">
    <location>
        <begin position="6"/>
        <end position="24"/>
    </location>
</feature>
<keyword evidence="4" id="KW-1003">Cell membrane</keyword>
<accession>A0A161WPN4</accession>
<dbReference type="InterPro" id="IPR004316">
    <property type="entry name" value="SWEET_rpt"/>
</dbReference>
<feature type="transmembrane region" description="Helical" evidence="11">
    <location>
        <begin position="193"/>
        <end position="215"/>
    </location>
</feature>
<dbReference type="GO" id="GO:0051119">
    <property type="term" value="F:sugar transmembrane transporter activity"/>
    <property type="evidence" value="ECO:0007669"/>
    <property type="project" value="InterPro"/>
</dbReference>
<gene>
    <name evidence="12" type="ORF">DCAR_0726836</name>
</gene>
<feature type="transmembrane region" description="Helical" evidence="11">
    <location>
        <begin position="45"/>
        <end position="64"/>
    </location>
</feature>
<comment type="function">
    <text evidence="11">Mediates both low-affinity uptake and efflux of sugar across the membrane.</text>
</comment>
<evidence type="ECO:0000256" key="10">
    <source>
        <dbReference type="ARBA" id="ARBA00037238"/>
    </source>
</evidence>